<evidence type="ECO:0000313" key="4">
    <source>
        <dbReference type="EMBL" id="NKE17213.1"/>
    </source>
</evidence>
<evidence type="ECO:0000313" key="6">
    <source>
        <dbReference type="Proteomes" id="UP001138708"/>
    </source>
</evidence>
<accession>A0A9X9WMZ9</accession>
<name>A0A9X9WMZ9_9PROT</name>
<dbReference type="AlphaFoldDB" id="A0A9X9WMZ9"/>
<keyword evidence="2" id="KW-0472">Membrane</keyword>
<reference evidence="3" key="3">
    <citation type="journal article" date="2021" name="Syst. Appl. Microbiol.">
        <title>Roseomonas hellenica sp. nov., isolated from roots of wild-growing Alkanna tinctoria.</title>
        <authorList>
            <person name="Rat A."/>
            <person name="Naranjo H.D."/>
            <person name="Lebbe L."/>
            <person name="Cnockaert M."/>
            <person name="Krigas N."/>
            <person name="Grigoriadou K."/>
            <person name="Maloupa E."/>
            <person name="Willems A."/>
        </authorList>
    </citation>
    <scope>NUCLEOTIDE SEQUENCE</scope>
    <source>
        <strain evidence="3">LMG 31161</strain>
    </source>
</reference>
<dbReference type="EMBL" id="JAAVUP010000002">
    <property type="protein sequence ID" value="NKE17213.1"/>
    <property type="molecule type" value="Genomic_DNA"/>
</dbReference>
<dbReference type="Proteomes" id="UP000746741">
    <property type="component" value="Unassembled WGS sequence"/>
</dbReference>
<feature type="transmembrane region" description="Helical" evidence="2">
    <location>
        <begin position="36"/>
        <end position="58"/>
    </location>
</feature>
<dbReference type="RefSeq" id="WP_168041078.1">
    <property type="nucleotide sequence ID" value="NZ_JAAEDK010000062.1"/>
</dbReference>
<reference evidence="4 5" key="2">
    <citation type="submission" date="2020-02" db="EMBL/GenBank/DDBJ databases">
        <authorList>
            <person name="Sun Q."/>
            <person name="Inoue M."/>
        </authorList>
    </citation>
    <scope>NUCLEOTIDE SEQUENCE [LARGE SCALE GENOMIC DNA]</scope>
    <source>
        <strain evidence="4 5">KCTC 22478</strain>
    </source>
</reference>
<gene>
    <name evidence="4" type="ORF">GWK15_09690</name>
    <name evidence="3" type="ORF">GXW75_20815</name>
</gene>
<proteinExistence type="predicted"/>
<keyword evidence="2" id="KW-1133">Transmembrane helix</keyword>
<feature type="region of interest" description="Disordered" evidence="1">
    <location>
        <begin position="1"/>
        <end position="28"/>
    </location>
</feature>
<protein>
    <submittedName>
        <fullName evidence="3">Uncharacterized protein</fullName>
    </submittedName>
</protein>
<dbReference type="EMBL" id="JAAEDK010000062">
    <property type="protein sequence ID" value="MBR0661709.1"/>
    <property type="molecule type" value="Genomic_DNA"/>
</dbReference>
<keyword evidence="5" id="KW-1185">Reference proteome</keyword>
<evidence type="ECO:0000256" key="2">
    <source>
        <dbReference type="SAM" id="Phobius"/>
    </source>
</evidence>
<evidence type="ECO:0000313" key="3">
    <source>
        <dbReference type="EMBL" id="MBR0661709.1"/>
    </source>
</evidence>
<reference evidence="3" key="1">
    <citation type="submission" date="2020-01" db="EMBL/GenBank/DDBJ databases">
        <authorList>
            <person name="Rat A."/>
        </authorList>
    </citation>
    <scope>NUCLEOTIDE SEQUENCE</scope>
    <source>
        <strain evidence="3">LMG 31161</strain>
    </source>
</reference>
<dbReference type="Proteomes" id="UP001138708">
    <property type="component" value="Unassembled WGS sequence"/>
</dbReference>
<evidence type="ECO:0000256" key="1">
    <source>
        <dbReference type="SAM" id="MobiDB-lite"/>
    </source>
</evidence>
<comment type="caution">
    <text evidence="3">The sequence shown here is derived from an EMBL/GenBank/DDBJ whole genome shotgun (WGS) entry which is preliminary data.</text>
</comment>
<evidence type="ECO:0000313" key="5">
    <source>
        <dbReference type="Proteomes" id="UP000746741"/>
    </source>
</evidence>
<sequence length="335" mass="36551">MNDPDATVVLPRPQAVAPSAGKAPPPRPGVVPGRTLALAAAGAVVAAGVAGAGAWYWLRSGTPEPPPKPEGPAIVQAPPAPPAVQVPADAMPRLAAADAIYGNRATAPTLFRLAENPRVFVFDFPDLDAQAAMFNRVAALVEKVGLPRDRLLDDTALAAAIARSGDTAATYYYGHNYRGRDLERFFALADRDRITLNPAEQRLRQEVERLRRIVPPPADFAIISVPGLESRVDPTMRRAILNHEIGHGHFFTNPDFAEHVAKVWREVFTEQERATFRAFLEREGYDPALEEVMMNEAMAYLVFTPDARFFTPMHAGLTEARAEQLRAALRARAPI</sequence>
<organism evidence="3 6">
    <name type="scientific">Neoroseomonas oryzicola</name>
    <dbReference type="NCBI Taxonomy" id="535904"/>
    <lineage>
        <taxon>Bacteria</taxon>
        <taxon>Pseudomonadati</taxon>
        <taxon>Pseudomonadota</taxon>
        <taxon>Alphaproteobacteria</taxon>
        <taxon>Acetobacterales</taxon>
        <taxon>Acetobacteraceae</taxon>
        <taxon>Neoroseomonas</taxon>
    </lineage>
</organism>
<keyword evidence="2" id="KW-0812">Transmembrane</keyword>